<protein>
    <submittedName>
        <fullName evidence="1">Uncharacterized protein</fullName>
    </submittedName>
</protein>
<reference evidence="1 2" key="1">
    <citation type="submission" date="2014-04" db="EMBL/GenBank/DDBJ databases">
        <title>Draft Genome Sequence of Synergistes jonesii.</title>
        <authorList>
            <person name="Coil D.A."/>
            <person name="Eisen J.A."/>
            <person name="Holland-Moritz H.E."/>
        </authorList>
    </citation>
    <scope>NUCLEOTIDE SEQUENCE [LARGE SCALE GENOMIC DNA]</scope>
    <source>
        <strain evidence="1 2">78-1</strain>
    </source>
</reference>
<comment type="caution">
    <text evidence="1">The sequence shown here is derived from an EMBL/GenBank/DDBJ whole genome shotgun (WGS) entry which is preliminary data.</text>
</comment>
<keyword evidence="2" id="KW-1185">Reference proteome</keyword>
<dbReference type="Proteomes" id="UP000027665">
    <property type="component" value="Unassembled WGS sequence"/>
</dbReference>
<sequence>MRYLFYTPFSQFDPQDDEPAVLIPPSHIEDQLKFCLRMFIRVMAGTLRKIHKRRVGPVIPIQPPVDKSPAGLILNGSLFNAIRFNVLDYSFSETDILCYPI</sequence>
<evidence type="ECO:0000313" key="2">
    <source>
        <dbReference type="Proteomes" id="UP000027665"/>
    </source>
</evidence>
<accession>A0A073IR83</accession>
<name>A0A073IR83_9BACT</name>
<dbReference type="AlphaFoldDB" id="A0A073IR83"/>
<proteinExistence type="predicted"/>
<gene>
    <name evidence="1" type="ORF">EH55_06540</name>
</gene>
<dbReference type="EMBL" id="JMKI01000036">
    <property type="protein sequence ID" value="KEJ92035.1"/>
    <property type="molecule type" value="Genomic_DNA"/>
</dbReference>
<organism evidence="1 2">
    <name type="scientific">Synergistes jonesii</name>
    <dbReference type="NCBI Taxonomy" id="2754"/>
    <lineage>
        <taxon>Bacteria</taxon>
        <taxon>Thermotogati</taxon>
        <taxon>Synergistota</taxon>
        <taxon>Synergistia</taxon>
        <taxon>Synergistales</taxon>
        <taxon>Synergistaceae</taxon>
        <taxon>Synergistes</taxon>
    </lineage>
</organism>
<evidence type="ECO:0000313" key="1">
    <source>
        <dbReference type="EMBL" id="KEJ92035.1"/>
    </source>
</evidence>